<name>A0ABY3PI73_9CYAN</name>
<organism evidence="1 2">
    <name type="scientific">Gloeobacter morelensis MG652769</name>
    <dbReference type="NCBI Taxonomy" id="2781736"/>
    <lineage>
        <taxon>Bacteria</taxon>
        <taxon>Bacillati</taxon>
        <taxon>Cyanobacteriota</taxon>
        <taxon>Cyanophyceae</taxon>
        <taxon>Gloeobacterales</taxon>
        <taxon>Gloeobacteraceae</taxon>
        <taxon>Gloeobacter</taxon>
        <taxon>Gloeobacter morelensis</taxon>
    </lineage>
</organism>
<evidence type="ECO:0000313" key="2">
    <source>
        <dbReference type="Proteomes" id="UP001054846"/>
    </source>
</evidence>
<sequence>METLNVQIPEPLAQRLLAASRQSECTAQEYVLAALDWCLTQQLDPIDPAAVEPVVAPEEAWPVRLGEVRDLLLAEQMNQGAYLAARLDGLELAIRSLLNLELQTDKRGSEALFQAIHQALSEELAQRGYSF</sequence>
<dbReference type="EMBL" id="CP063845">
    <property type="protein sequence ID" value="UFP93367.1"/>
    <property type="molecule type" value="Genomic_DNA"/>
</dbReference>
<reference evidence="1 2" key="1">
    <citation type="journal article" date="2021" name="Genome Biol. Evol.">
        <title>Complete Genome Sequencing of a Novel Gloeobacter Species from a Waterfall Cave in Mexico.</title>
        <authorList>
            <person name="Saw J.H."/>
            <person name="Cardona T."/>
            <person name="Montejano G."/>
        </authorList>
    </citation>
    <scope>NUCLEOTIDE SEQUENCE [LARGE SCALE GENOMIC DNA]</scope>
    <source>
        <strain evidence="1">MG652769</strain>
    </source>
</reference>
<evidence type="ECO:0008006" key="3">
    <source>
        <dbReference type="Google" id="ProtNLM"/>
    </source>
</evidence>
<protein>
    <recommendedName>
        <fullName evidence="3">CopG family transcriptional regulator</fullName>
    </recommendedName>
</protein>
<dbReference type="Proteomes" id="UP001054846">
    <property type="component" value="Chromosome"/>
</dbReference>
<dbReference type="RefSeq" id="WP_230840367.1">
    <property type="nucleotide sequence ID" value="NZ_CP063845.1"/>
</dbReference>
<proteinExistence type="predicted"/>
<evidence type="ECO:0000313" key="1">
    <source>
        <dbReference type="EMBL" id="UFP93367.1"/>
    </source>
</evidence>
<accession>A0ABY3PI73</accession>
<keyword evidence="2" id="KW-1185">Reference proteome</keyword>
<gene>
    <name evidence="1" type="ORF">ISF26_16380</name>
</gene>